<keyword evidence="3" id="KW-0378">Hydrolase</keyword>
<name>A0AAU8AWL9_9CAUD</name>
<sequence length="96" mass="11012">MYESAFENYVITKIRAAGGRAFKWVCPGMTGAPDRICVFPGGRIIFIELKRPGLKDGRSERQKKVCRLLRNLGCDVRRIGEREELFTLMKELGYEV</sequence>
<dbReference type="SMART" id="SM00990">
    <property type="entry name" value="VRR_NUC"/>
    <property type="match status" value="1"/>
</dbReference>
<evidence type="ECO:0000256" key="1">
    <source>
        <dbReference type="ARBA" id="ARBA00001946"/>
    </source>
</evidence>
<dbReference type="GO" id="GO:0003676">
    <property type="term" value="F:nucleic acid binding"/>
    <property type="evidence" value="ECO:0007669"/>
    <property type="project" value="InterPro"/>
</dbReference>
<evidence type="ECO:0000256" key="2">
    <source>
        <dbReference type="ARBA" id="ARBA00022722"/>
    </source>
</evidence>
<protein>
    <submittedName>
        <fullName evidence="5">Nuclease</fullName>
    </submittedName>
</protein>
<dbReference type="EMBL" id="PP511443">
    <property type="protein sequence ID" value="XCD04295.1"/>
    <property type="molecule type" value="Genomic_DNA"/>
</dbReference>
<proteinExistence type="predicted"/>
<dbReference type="Gene3D" id="3.40.1350.10">
    <property type="match status" value="1"/>
</dbReference>
<evidence type="ECO:0000313" key="5">
    <source>
        <dbReference type="EMBL" id="XCD04295.1"/>
    </source>
</evidence>
<organism evidence="5">
    <name type="scientific">Dulem virus 37</name>
    <dbReference type="NCBI Taxonomy" id="3145755"/>
    <lineage>
        <taxon>Viruses</taxon>
        <taxon>Duplodnaviria</taxon>
        <taxon>Heunggongvirae</taxon>
        <taxon>Uroviricota</taxon>
        <taxon>Caudoviricetes</taxon>
    </lineage>
</organism>
<evidence type="ECO:0000256" key="3">
    <source>
        <dbReference type="ARBA" id="ARBA00022801"/>
    </source>
</evidence>
<comment type="cofactor">
    <cofactor evidence="1">
        <name>Mg(2+)</name>
        <dbReference type="ChEBI" id="CHEBI:18420"/>
    </cofactor>
</comment>
<accession>A0AAU8AWL9</accession>
<dbReference type="InterPro" id="IPR014883">
    <property type="entry name" value="VRR_NUC"/>
</dbReference>
<dbReference type="InterPro" id="IPR011856">
    <property type="entry name" value="tRNA_endonuc-like_dom_sf"/>
</dbReference>
<dbReference type="GO" id="GO:0004518">
    <property type="term" value="F:nuclease activity"/>
    <property type="evidence" value="ECO:0007669"/>
    <property type="project" value="UniProtKB-KW"/>
</dbReference>
<keyword evidence="2" id="KW-0540">Nuclease</keyword>
<feature type="domain" description="VRR-NUC" evidence="4">
    <location>
        <begin position="1"/>
        <end position="83"/>
    </location>
</feature>
<reference evidence="5" key="1">
    <citation type="submission" date="2024-03" db="EMBL/GenBank/DDBJ databases">
        <title>Diverse circular DNA viruses in blood, oral, and fecal samples of captive lemurs.</title>
        <authorList>
            <person name="Paietta E.N."/>
            <person name="Kraberger S."/>
            <person name="Lund M.C."/>
            <person name="Custer J.M."/>
            <person name="Vargas K.M."/>
            <person name="Ehmke E.E."/>
            <person name="Yoder A.D."/>
            <person name="Varsani A."/>
        </authorList>
    </citation>
    <scope>NUCLEOTIDE SEQUENCE</scope>
    <source>
        <strain evidence="5">Duke_22FF_208</strain>
    </source>
</reference>
<evidence type="ECO:0000259" key="4">
    <source>
        <dbReference type="SMART" id="SM00990"/>
    </source>
</evidence>
<dbReference type="GO" id="GO:0016788">
    <property type="term" value="F:hydrolase activity, acting on ester bonds"/>
    <property type="evidence" value="ECO:0007669"/>
    <property type="project" value="InterPro"/>
</dbReference>